<keyword evidence="2" id="KW-1133">Transmembrane helix</keyword>
<dbReference type="InterPro" id="IPR045325">
    <property type="entry name" value="TMEM70/TMEM186/TMEM223"/>
</dbReference>
<gene>
    <name evidence="3" type="ORF">NDN08_004557</name>
</gene>
<keyword evidence="2" id="KW-0472">Membrane</keyword>
<feature type="transmembrane region" description="Helical" evidence="2">
    <location>
        <begin position="74"/>
        <end position="94"/>
    </location>
</feature>
<keyword evidence="4" id="KW-1185">Reference proteome</keyword>
<dbReference type="InterPro" id="IPR009724">
    <property type="entry name" value="TMEM70"/>
</dbReference>
<dbReference type="PANTHER" id="PTHR13281">
    <property type="entry name" value="TRANSMEMBRANE PROTEIN 70, MITOCHONDRIAL"/>
    <property type="match status" value="1"/>
</dbReference>
<reference evidence="3 4" key="1">
    <citation type="journal article" date="2023" name="Nat. Commun.">
        <title>Origin of minicircular mitochondrial genomes in red algae.</title>
        <authorList>
            <person name="Lee Y."/>
            <person name="Cho C.H."/>
            <person name="Lee Y.M."/>
            <person name="Park S.I."/>
            <person name="Yang J.H."/>
            <person name="West J.A."/>
            <person name="Bhattacharya D."/>
            <person name="Yoon H.S."/>
        </authorList>
    </citation>
    <scope>NUCLEOTIDE SEQUENCE [LARGE SCALE GENOMIC DNA]</scope>
    <source>
        <strain evidence="3 4">CCMP1338</strain>
        <tissue evidence="3">Whole cell</tissue>
    </source>
</reference>
<dbReference type="GO" id="GO:0033615">
    <property type="term" value="P:mitochondrial proton-transporting ATP synthase complex assembly"/>
    <property type="evidence" value="ECO:0007669"/>
    <property type="project" value="TreeGrafter"/>
</dbReference>
<feature type="transmembrane region" description="Helical" evidence="2">
    <location>
        <begin position="106"/>
        <end position="127"/>
    </location>
</feature>
<evidence type="ECO:0000313" key="3">
    <source>
        <dbReference type="EMBL" id="KAJ8903449.1"/>
    </source>
</evidence>
<protein>
    <recommendedName>
        <fullName evidence="5">Transmembrane protein</fullName>
    </recommendedName>
</protein>
<comment type="caution">
    <text evidence="3">The sequence shown here is derived from an EMBL/GenBank/DDBJ whole genome shotgun (WGS) entry which is preliminary data.</text>
</comment>
<evidence type="ECO:0000256" key="2">
    <source>
        <dbReference type="SAM" id="Phobius"/>
    </source>
</evidence>
<dbReference type="EMBL" id="JAMWBK010000007">
    <property type="protein sequence ID" value="KAJ8903449.1"/>
    <property type="molecule type" value="Genomic_DNA"/>
</dbReference>
<dbReference type="Pfam" id="PF06979">
    <property type="entry name" value="TMEM70"/>
    <property type="match status" value="1"/>
</dbReference>
<accession>A0AAV8ULY6</accession>
<proteinExistence type="predicted"/>
<feature type="compositionally biased region" description="Acidic residues" evidence="1">
    <location>
        <begin position="205"/>
        <end position="227"/>
    </location>
</feature>
<evidence type="ECO:0000313" key="4">
    <source>
        <dbReference type="Proteomes" id="UP001157974"/>
    </source>
</evidence>
<keyword evidence="2" id="KW-0812">Transmembrane</keyword>
<dbReference type="PANTHER" id="PTHR13281:SF0">
    <property type="entry name" value="TRANSMEMBRANE PROTEIN 70, MITOCHONDRIAL"/>
    <property type="match status" value="1"/>
</dbReference>
<evidence type="ECO:0000256" key="1">
    <source>
        <dbReference type="SAM" id="MobiDB-lite"/>
    </source>
</evidence>
<evidence type="ECO:0008006" key="5">
    <source>
        <dbReference type="Google" id="ProtNLM"/>
    </source>
</evidence>
<organism evidence="3 4">
    <name type="scientific">Rhodosorus marinus</name>
    <dbReference type="NCBI Taxonomy" id="101924"/>
    <lineage>
        <taxon>Eukaryota</taxon>
        <taxon>Rhodophyta</taxon>
        <taxon>Stylonematophyceae</taxon>
        <taxon>Stylonematales</taxon>
        <taxon>Stylonemataceae</taxon>
        <taxon>Rhodosorus</taxon>
    </lineage>
</organism>
<dbReference type="Proteomes" id="UP001157974">
    <property type="component" value="Unassembled WGS sequence"/>
</dbReference>
<dbReference type="GO" id="GO:0031966">
    <property type="term" value="C:mitochondrial membrane"/>
    <property type="evidence" value="ECO:0007669"/>
    <property type="project" value="TreeGrafter"/>
</dbReference>
<sequence>MNWLWKAKYRIQWIRPPVSRYSRFDGTRRMTSDGKKAGNVEDAEKKKPEPVFLEDGSEVLYTGPFNSVVKLVKAMSLFSCAATTTLSPVVAFFRDGAMTTSPVAQIAAGLTMFSFGIGTTGVLTYVCSPYVTRMLLSADRERFIAERLDFFMRKKVNHFPVGAQMPADVMRPMVNFQAEEENYYLIVQSLKHEMIVEQFPWLIIEEDDDSEDEEEEEEDEDDEEDREEPLANESKARH</sequence>
<dbReference type="AlphaFoldDB" id="A0AAV8ULY6"/>
<feature type="region of interest" description="Disordered" evidence="1">
    <location>
        <begin position="205"/>
        <end position="238"/>
    </location>
</feature>
<name>A0AAV8ULY6_9RHOD</name>